<dbReference type="STRING" id="36849.OXPF_00280"/>
<comment type="caution">
    <text evidence="3">The sequence shown here is derived from an EMBL/GenBank/DDBJ whole genome shotgun (WGS) entry which is preliminary data.</text>
</comment>
<dbReference type="InterPro" id="IPR019752">
    <property type="entry name" value="Pyrv/ketoisovalerate_OxRed_cat"/>
</dbReference>
<name>A0A0P8X632_9CLOT</name>
<accession>A0A0P8X632</accession>
<sequence length="212" mass="23206">MAADCANRYVNSMQSKRWVNKMKETKSILFVGVGGQGIILASKILTEGLVKFGYDVKMSEVHGMAQRGGSVTTQVRFGEKVYSPLIGVGEADVIVSFEKVEAVRWLEYLKPGGTLVVNDYEIYSVPVLVGTEQYPEGIIEKLKAAVPNTKMVDAAKKAEEIGNIKAQNVLMLGTLIKALGLTGLDWESVIGELVDKRFYELNIKALKEGMSV</sequence>
<dbReference type="InterPro" id="IPR002869">
    <property type="entry name" value="Pyrv_flavodox_OxRed_cen"/>
</dbReference>
<dbReference type="SUPFAM" id="SSF53323">
    <property type="entry name" value="Pyruvate-ferredoxin oxidoreductase, PFOR, domain III"/>
    <property type="match status" value="1"/>
</dbReference>
<dbReference type="PANTHER" id="PTHR43854:SF1">
    <property type="entry name" value="INDOLEPYRUVATE OXIDOREDUCTASE SUBUNIT IORB"/>
    <property type="match status" value="1"/>
</dbReference>
<dbReference type="EMBL" id="LKET01000003">
    <property type="protein sequence ID" value="KPU46386.1"/>
    <property type="molecule type" value="Genomic_DNA"/>
</dbReference>
<dbReference type="AlphaFoldDB" id="A0A0P8X632"/>
<evidence type="ECO:0000313" key="4">
    <source>
        <dbReference type="Proteomes" id="UP000050326"/>
    </source>
</evidence>
<dbReference type="InterPro" id="IPR052198">
    <property type="entry name" value="IorB_Oxidoreductase"/>
</dbReference>
<organism evidence="3 4">
    <name type="scientific">Oxobacter pfennigii</name>
    <dbReference type="NCBI Taxonomy" id="36849"/>
    <lineage>
        <taxon>Bacteria</taxon>
        <taxon>Bacillati</taxon>
        <taxon>Bacillota</taxon>
        <taxon>Clostridia</taxon>
        <taxon>Eubacteriales</taxon>
        <taxon>Clostridiaceae</taxon>
        <taxon>Oxobacter</taxon>
    </lineage>
</organism>
<evidence type="ECO:0000313" key="3">
    <source>
        <dbReference type="EMBL" id="KPU46386.1"/>
    </source>
</evidence>
<protein>
    <submittedName>
        <fullName evidence="3">NADH-dependent phenylglyoxylate dehydrogenase subunit gamma</fullName>
        <ecNumber evidence="3">1.2.1.58</ecNumber>
    </submittedName>
</protein>
<reference evidence="3 4" key="1">
    <citation type="submission" date="2015-09" db="EMBL/GenBank/DDBJ databases">
        <title>Genome sequence of Oxobacter pfennigii DSM 3222.</title>
        <authorList>
            <person name="Poehlein A."/>
            <person name="Bengelsdorf F.R."/>
            <person name="Schiel-Bengelsdorf B."/>
            <person name="Duerre P."/>
            <person name="Daniel R."/>
        </authorList>
    </citation>
    <scope>NUCLEOTIDE SEQUENCE [LARGE SCALE GENOMIC DNA]</scope>
    <source>
        <strain evidence="3 4">DSM 3222</strain>
    </source>
</reference>
<proteinExistence type="predicted"/>
<evidence type="ECO:0000259" key="2">
    <source>
        <dbReference type="Pfam" id="PF01558"/>
    </source>
</evidence>
<feature type="domain" description="Pyruvate/ketoisovalerate oxidoreductase catalytic" evidence="2">
    <location>
        <begin position="34"/>
        <end position="210"/>
    </location>
</feature>
<dbReference type="Proteomes" id="UP000050326">
    <property type="component" value="Unassembled WGS sequence"/>
</dbReference>
<gene>
    <name evidence="3" type="primary">padE</name>
    <name evidence="3" type="ORF">OXPF_00280</name>
</gene>
<dbReference type="EC" id="1.2.1.58" evidence="3"/>
<dbReference type="PANTHER" id="PTHR43854">
    <property type="entry name" value="INDOLEPYRUVATE OXIDOREDUCTASE SUBUNIT IORB"/>
    <property type="match status" value="1"/>
</dbReference>
<dbReference type="GO" id="GO:0047110">
    <property type="term" value="F:phenylglyoxylate dehydrogenase (acylating) activity"/>
    <property type="evidence" value="ECO:0007669"/>
    <property type="project" value="UniProtKB-EC"/>
</dbReference>
<dbReference type="NCBIfam" id="NF005325">
    <property type="entry name" value="PRK06853.1-5"/>
    <property type="match status" value="1"/>
</dbReference>
<dbReference type="Gene3D" id="3.40.920.10">
    <property type="entry name" value="Pyruvate-ferredoxin oxidoreductase, PFOR, domain III"/>
    <property type="match status" value="1"/>
</dbReference>
<keyword evidence="1 3" id="KW-0560">Oxidoreductase</keyword>
<dbReference type="PATRIC" id="fig|36849.3.peg.30"/>
<dbReference type="Pfam" id="PF01558">
    <property type="entry name" value="POR"/>
    <property type="match status" value="1"/>
</dbReference>
<keyword evidence="4" id="KW-1185">Reference proteome</keyword>
<evidence type="ECO:0000256" key="1">
    <source>
        <dbReference type="ARBA" id="ARBA00023002"/>
    </source>
</evidence>